<dbReference type="Proteomes" id="UP000319731">
    <property type="component" value="Unassembled WGS sequence"/>
</dbReference>
<keyword evidence="4" id="KW-1185">Reference proteome</keyword>
<dbReference type="RefSeq" id="XP_031022440.1">
    <property type="nucleotide sequence ID" value="XM_031171579.1"/>
</dbReference>
<gene>
    <name evidence="3" type="ORF">SmJEL517_g05653</name>
</gene>
<feature type="signal peptide" evidence="2">
    <location>
        <begin position="1"/>
        <end position="22"/>
    </location>
</feature>
<dbReference type="GeneID" id="42006876"/>
<sequence>MVVISSTTAFSILLLLFSSTTGYQATTTTKTATNYDYDIHDPPGYIDPNAQDLLLPDITHEALHEIAGLINVTYLATALVQPASFPAAGIIRGSNNRLMVNLVCRRDRRHTPVNVIFLVDTGCPHTFVCPQAITALMGKPLDKFNMPDEIPIRIHSELTTLAHLSPQDKHFADVNVLGADYLALHEVSLLMNWNRRKEFVETARNDLHDSQVNRFDVTPDLAYIIMMVLMALALGILLGFYAGRRQYRSFKSD</sequence>
<feature type="transmembrane region" description="Helical" evidence="1">
    <location>
        <begin position="221"/>
        <end position="242"/>
    </location>
</feature>
<organism evidence="3 4">
    <name type="scientific">Synchytrium microbalum</name>
    <dbReference type="NCBI Taxonomy" id="1806994"/>
    <lineage>
        <taxon>Eukaryota</taxon>
        <taxon>Fungi</taxon>
        <taxon>Fungi incertae sedis</taxon>
        <taxon>Chytridiomycota</taxon>
        <taxon>Chytridiomycota incertae sedis</taxon>
        <taxon>Chytridiomycetes</taxon>
        <taxon>Synchytriales</taxon>
        <taxon>Synchytriaceae</taxon>
        <taxon>Synchytrium</taxon>
    </lineage>
</organism>
<keyword evidence="1" id="KW-0812">Transmembrane</keyword>
<evidence type="ECO:0008006" key="5">
    <source>
        <dbReference type="Google" id="ProtNLM"/>
    </source>
</evidence>
<keyword evidence="1" id="KW-0472">Membrane</keyword>
<name>A0A507BK25_9FUNG</name>
<keyword evidence="2" id="KW-0732">Signal</keyword>
<dbReference type="EMBL" id="QEAO01000054">
    <property type="protein sequence ID" value="TPX30880.1"/>
    <property type="molecule type" value="Genomic_DNA"/>
</dbReference>
<comment type="caution">
    <text evidence="3">The sequence shown here is derived from an EMBL/GenBank/DDBJ whole genome shotgun (WGS) entry which is preliminary data.</text>
</comment>
<evidence type="ECO:0000313" key="4">
    <source>
        <dbReference type="Proteomes" id="UP000319731"/>
    </source>
</evidence>
<protein>
    <recommendedName>
        <fullName evidence="5">Peptidase A2 domain-containing protein</fullName>
    </recommendedName>
</protein>
<evidence type="ECO:0000313" key="3">
    <source>
        <dbReference type="EMBL" id="TPX30880.1"/>
    </source>
</evidence>
<dbReference type="OrthoDB" id="422081at2759"/>
<evidence type="ECO:0000256" key="2">
    <source>
        <dbReference type="SAM" id="SignalP"/>
    </source>
</evidence>
<proteinExistence type="predicted"/>
<accession>A0A507BK25</accession>
<reference evidence="3 4" key="1">
    <citation type="journal article" date="2019" name="Sci. Rep.">
        <title>Comparative genomics of chytrid fungi reveal insights into the obligate biotrophic and pathogenic lifestyle of Synchytrium endobioticum.</title>
        <authorList>
            <person name="van de Vossenberg B.T.L.H."/>
            <person name="Warris S."/>
            <person name="Nguyen H.D.T."/>
            <person name="van Gent-Pelzer M.P.E."/>
            <person name="Joly D.L."/>
            <person name="van de Geest H.C."/>
            <person name="Bonants P.J.M."/>
            <person name="Smith D.S."/>
            <person name="Levesque C.A."/>
            <person name="van der Lee T.A.J."/>
        </authorList>
    </citation>
    <scope>NUCLEOTIDE SEQUENCE [LARGE SCALE GENOMIC DNA]</scope>
    <source>
        <strain evidence="3 4">JEL517</strain>
    </source>
</reference>
<keyword evidence="1" id="KW-1133">Transmembrane helix</keyword>
<dbReference type="STRING" id="1806994.A0A507BK25"/>
<feature type="chain" id="PRO_5021204207" description="Peptidase A2 domain-containing protein" evidence="2">
    <location>
        <begin position="23"/>
        <end position="253"/>
    </location>
</feature>
<evidence type="ECO:0000256" key="1">
    <source>
        <dbReference type="SAM" id="Phobius"/>
    </source>
</evidence>
<dbReference type="AlphaFoldDB" id="A0A507BK25"/>